<dbReference type="AlphaFoldDB" id="A0A376TJF7"/>
<reference evidence="1 2" key="1">
    <citation type="submission" date="2018-06" db="EMBL/GenBank/DDBJ databases">
        <authorList>
            <consortium name="Pathogen Informatics"/>
            <person name="Doyle S."/>
        </authorList>
    </citation>
    <scope>NUCLEOTIDE SEQUENCE [LARGE SCALE GENOMIC DNA]</scope>
    <source>
        <strain evidence="1 2">NCTC8985</strain>
    </source>
</reference>
<protein>
    <submittedName>
        <fullName evidence="1">Uncharacterized protein</fullName>
    </submittedName>
</protein>
<dbReference type="EMBL" id="UGCO01000001">
    <property type="protein sequence ID" value="STI77267.1"/>
    <property type="molecule type" value="Genomic_DNA"/>
</dbReference>
<accession>A0A376TJF7</accession>
<gene>
    <name evidence="1" type="ORF">NCTC8985_02559</name>
</gene>
<evidence type="ECO:0000313" key="1">
    <source>
        <dbReference type="EMBL" id="STI77267.1"/>
    </source>
</evidence>
<organism evidence="1 2">
    <name type="scientific">Escherichia coli</name>
    <dbReference type="NCBI Taxonomy" id="562"/>
    <lineage>
        <taxon>Bacteria</taxon>
        <taxon>Pseudomonadati</taxon>
        <taxon>Pseudomonadota</taxon>
        <taxon>Gammaproteobacteria</taxon>
        <taxon>Enterobacterales</taxon>
        <taxon>Enterobacteriaceae</taxon>
        <taxon>Escherichia</taxon>
    </lineage>
</organism>
<evidence type="ECO:0000313" key="2">
    <source>
        <dbReference type="Proteomes" id="UP000254405"/>
    </source>
</evidence>
<sequence>MPPHYEKPLLLLLVRSIAIASVLITGQVVTMVGRCQLHTIQDIVGYGLYVTGIQERHHAR</sequence>
<proteinExistence type="predicted"/>
<dbReference type="Proteomes" id="UP000254405">
    <property type="component" value="Unassembled WGS sequence"/>
</dbReference>
<name>A0A376TJF7_ECOLX</name>